<feature type="domain" description="GST N-terminal" evidence="3">
    <location>
        <begin position="6"/>
        <end position="90"/>
    </location>
</feature>
<name>A0AAW0G819_9APHY</name>
<dbReference type="Pfam" id="PF00043">
    <property type="entry name" value="GST_C"/>
    <property type="match status" value="1"/>
</dbReference>
<dbReference type="SUPFAM" id="SSF52833">
    <property type="entry name" value="Thioredoxin-like"/>
    <property type="match status" value="1"/>
</dbReference>
<reference evidence="5 6" key="1">
    <citation type="submission" date="2022-09" db="EMBL/GenBank/DDBJ databases">
        <authorList>
            <person name="Palmer J.M."/>
        </authorList>
    </citation>
    <scope>NUCLEOTIDE SEQUENCE [LARGE SCALE GENOMIC DNA]</scope>
    <source>
        <strain evidence="5 6">DSM 7382</strain>
    </source>
</reference>
<dbReference type="PROSITE" id="PS50404">
    <property type="entry name" value="GST_NTER"/>
    <property type="match status" value="1"/>
</dbReference>
<comment type="caution">
    <text evidence="5">The sequence shown here is derived from an EMBL/GenBank/DDBJ whole genome shotgun (WGS) entry which is preliminary data.</text>
</comment>
<dbReference type="SUPFAM" id="SSF47616">
    <property type="entry name" value="GST C-terminal domain-like"/>
    <property type="match status" value="1"/>
</dbReference>
<dbReference type="InterPro" id="IPR004046">
    <property type="entry name" value="GST_C"/>
</dbReference>
<evidence type="ECO:0000256" key="1">
    <source>
        <dbReference type="ARBA" id="ARBA00007409"/>
    </source>
</evidence>
<dbReference type="Gene3D" id="1.20.1050.130">
    <property type="match status" value="1"/>
</dbReference>
<evidence type="ECO:0000259" key="4">
    <source>
        <dbReference type="PROSITE" id="PS50405"/>
    </source>
</evidence>
<evidence type="ECO:0008006" key="7">
    <source>
        <dbReference type="Google" id="ProtNLM"/>
    </source>
</evidence>
<accession>A0AAW0G819</accession>
<dbReference type="SFLD" id="SFLDG01151">
    <property type="entry name" value="Main.2:_Nu-like"/>
    <property type="match status" value="1"/>
</dbReference>
<dbReference type="SFLD" id="SFLDS00019">
    <property type="entry name" value="Glutathione_Transferase_(cytos"/>
    <property type="match status" value="1"/>
</dbReference>
<comment type="similarity">
    <text evidence="1 2">Belongs to the GST superfamily.</text>
</comment>
<dbReference type="AlphaFoldDB" id="A0AAW0G819"/>
<evidence type="ECO:0000313" key="5">
    <source>
        <dbReference type="EMBL" id="KAK7689595.1"/>
    </source>
</evidence>
<dbReference type="InterPro" id="IPR036249">
    <property type="entry name" value="Thioredoxin-like_sf"/>
</dbReference>
<dbReference type="InterPro" id="IPR036282">
    <property type="entry name" value="Glutathione-S-Trfase_C_sf"/>
</dbReference>
<dbReference type="PANTHER" id="PTHR44051">
    <property type="entry name" value="GLUTATHIONE S-TRANSFERASE-RELATED"/>
    <property type="match status" value="1"/>
</dbReference>
<dbReference type="Proteomes" id="UP001385951">
    <property type="component" value="Unassembled WGS sequence"/>
</dbReference>
<dbReference type="Pfam" id="PF02798">
    <property type="entry name" value="GST_N"/>
    <property type="match status" value="1"/>
</dbReference>
<feature type="domain" description="GST C-terminal" evidence="4">
    <location>
        <begin position="96"/>
        <end position="223"/>
    </location>
</feature>
<keyword evidence="6" id="KW-1185">Reference proteome</keyword>
<dbReference type="InterPro" id="IPR040079">
    <property type="entry name" value="Glutathione_S-Trfase"/>
</dbReference>
<proteinExistence type="inferred from homology"/>
<dbReference type="InterPro" id="IPR004045">
    <property type="entry name" value="Glutathione_S-Trfase_N"/>
</dbReference>
<dbReference type="SFLD" id="SFLDG00358">
    <property type="entry name" value="Main_(cytGST)"/>
    <property type="match status" value="1"/>
</dbReference>
<dbReference type="InterPro" id="IPR010987">
    <property type="entry name" value="Glutathione-S-Trfase_C-like"/>
</dbReference>
<gene>
    <name evidence="5" type="ORF">QCA50_007387</name>
</gene>
<dbReference type="PROSITE" id="PS50405">
    <property type="entry name" value="GST_CTER"/>
    <property type="match status" value="1"/>
</dbReference>
<organism evidence="5 6">
    <name type="scientific">Cerrena zonata</name>
    <dbReference type="NCBI Taxonomy" id="2478898"/>
    <lineage>
        <taxon>Eukaryota</taxon>
        <taxon>Fungi</taxon>
        <taxon>Dikarya</taxon>
        <taxon>Basidiomycota</taxon>
        <taxon>Agaricomycotina</taxon>
        <taxon>Agaricomycetes</taxon>
        <taxon>Polyporales</taxon>
        <taxon>Cerrenaceae</taxon>
        <taxon>Cerrena</taxon>
    </lineage>
</organism>
<evidence type="ECO:0000259" key="3">
    <source>
        <dbReference type="PROSITE" id="PS50404"/>
    </source>
</evidence>
<dbReference type="EMBL" id="JASBNA010000008">
    <property type="protein sequence ID" value="KAK7689595.1"/>
    <property type="molecule type" value="Genomic_DNA"/>
</dbReference>
<protein>
    <recommendedName>
        <fullName evidence="7">Glutathione S-transferase</fullName>
    </recommendedName>
</protein>
<evidence type="ECO:0000313" key="6">
    <source>
        <dbReference type="Proteomes" id="UP001385951"/>
    </source>
</evidence>
<dbReference type="PANTHER" id="PTHR44051:SF3">
    <property type="entry name" value="TRANSCRIPTIONAL REGULATOR URE2"/>
    <property type="match status" value="1"/>
</dbReference>
<evidence type="ECO:0000256" key="2">
    <source>
        <dbReference type="RuleBase" id="RU003494"/>
    </source>
</evidence>
<sequence length="223" mass="26482">MVQLTLFLLYNRFTQCDINRKISYALDELKLTYETKYLDFNKEEHKDLEYTKINPNGRIPTLIDHNNNDFVLWESNAILLYLIDRYDTEKRLTSTNAEEKYQIMQWLFFQASGQCPYFGEFYWFFARHPENFPSAIERYRAETLRVFGVLESVLSKKEWLVGNKMTIADLSFIPCNYLMLCSLLKDDKDFDFERDFPAMAAWHAKLEAIPSVKNVFASISLKH</sequence>
<dbReference type="CDD" id="cd03048">
    <property type="entry name" value="GST_N_Ure2p_like"/>
    <property type="match status" value="1"/>
</dbReference>